<sequence>MHILRISHNAHFGIGNSLSYKPHEQPILLKLIEKKGFTSDTKVTKMRILILLSLIFTICRSYKVLVFNPAMVGSHSNFLGKISDILIDAGHEVTMLIPVLMHEKRDLLLVRKKLRILSELSKIPEFFKCNKKQLQTR</sequence>
<reference evidence="1 2" key="2">
    <citation type="journal article" date="2011" name="PLoS Genet.">
        <title>Caenorhabditis briggsae recombinant inbred line genotypes reveal inter-strain incompatibility and the evolution of recombination.</title>
        <authorList>
            <person name="Ross J.A."/>
            <person name="Koboldt D.C."/>
            <person name="Staisch J.E."/>
            <person name="Chamberlin H.M."/>
            <person name="Gupta B.P."/>
            <person name="Miller R.D."/>
            <person name="Baird S.E."/>
            <person name="Haag E.S."/>
        </authorList>
    </citation>
    <scope>NUCLEOTIDE SEQUENCE [LARGE SCALE GENOMIC DNA]</scope>
    <source>
        <strain evidence="1 2">AF16</strain>
    </source>
</reference>
<evidence type="ECO:0000313" key="1">
    <source>
        <dbReference type="EMBL" id="CAS01184.1"/>
    </source>
</evidence>
<dbReference type="CTD" id="68918216"/>
<gene>
    <name evidence="1" type="ORF">CBG26745</name>
    <name evidence="1" type="ORF">CBG_26745</name>
</gene>
<dbReference type="KEGG" id="cbr:CBG_26745"/>
<reference evidence="1 2" key="1">
    <citation type="journal article" date="2003" name="PLoS Biol.">
        <title>The genome sequence of Caenorhabditis briggsae: a platform for comparative genomics.</title>
        <authorList>
            <person name="Stein L.D."/>
            <person name="Bao Z."/>
            <person name="Blasiar D."/>
            <person name="Blumenthal T."/>
            <person name="Brent M.R."/>
            <person name="Chen N."/>
            <person name="Chinwalla A."/>
            <person name="Clarke L."/>
            <person name="Clee C."/>
            <person name="Coghlan A."/>
            <person name="Coulson A."/>
            <person name="D'Eustachio P."/>
            <person name="Fitch D.H."/>
            <person name="Fulton L.A."/>
            <person name="Fulton R.E."/>
            <person name="Griffiths-Jones S."/>
            <person name="Harris T.W."/>
            <person name="Hillier L.W."/>
            <person name="Kamath R."/>
            <person name="Kuwabara P.E."/>
            <person name="Mardis E.R."/>
            <person name="Marra M.A."/>
            <person name="Miner T.L."/>
            <person name="Minx P."/>
            <person name="Mullikin J.C."/>
            <person name="Plumb R.W."/>
            <person name="Rogers J."/>
            <person name="Schein J.E."/>
            <person name="Sohrmann M."/>
            <person name="Spieth J."/>
            <person name="Stajich J.E."/>
            <person name="Wei C."/>
            <person name="Willey D."/>
            <person name="Wilson R.K."/>
            <person name="Durbin R."/>
            <person name="Waterston R.H."/>
        </authorList>
    </citation>
    <scope>NUCLEOTIDE SEQUENCE [LARGE SCALE GENOMIC DNA]</scope>
    <source>
        <strain evidence="1 2">AF16</strain>
    </source>
</reference>
<dbReference type="GeneID" id="68918216"/>
<dbReference type="EMBL" id="HE601009">
    <property type="protein sequence ID" value="CAS01184.1"/>
    <property type="molecule type" value="Genomic_DNA"/>
</dbReference>
<keyword evidence="2" id="KW-1185">Reference proteome</keyword>
<protein>
    <submittedName>
        <fullName evidence="1">Protein CBG26745</fullName>
    </submittedName>
</protein>
<organism evidence="1 2">
    <name type="scientific">Caenorhabditis briggsae</name>
    <dbReference type="NCBI Taxonomy" id="6238"/>
    <lineage>
        <taxon>Eukaryota</taxon>
        <taxon>Metazoa</taxon>
        <taxon>Ecdysozoa</taxon>
        <taxon>Nematoda</taxon>
        <taxon>Chromadorea</taxon>
        <taxon>Rhabditida</taxon>
        <taxon>Rhabditina</taxon>
        <taxon>Rhabditomorpha</taxon>
        <taxon>Rhabditoidea</taxon>
        <taxon>Rhabditidae</taxon>
        <taxon>Peloderinae</taxon>
        <taxon>Caenorhabditis</taxon>
    </lineage>
</organism>
<dbReference type="AlphaFoldDB" id="B6IEC0"/>
<dbReference type="eggNOG" id="KOG1192">
    <property type="taxonomic scope" value="Eukaryota"/>
</dbReference>
<accession>B6IEC0</accession>
<dbReference type="RefSeq" id="XP_045100741.1">
    <property type="nucleotide sequence ID" value="XM_045240837.1"/>
</dbReference>
<dbReference type="Proteomes" id="UP000008549">
    <property type="component" value="Unassembled WGS sequence"/>
</dbReference>
<proteinExistence type="predicted"/>
<evidence type="ECO:0000313" key="2">
    <source>
        <dbReference type="Proteomes" id="UP000008549"/>
    </source>
</evidence>
<dbReference type="HOGENOM" id="CLU_1866928_0_0_1"/>
<name>B6IEC0_CAEBR</name>
<dbReference type="SUPFAM" id="SSF53756">
    <property type="entry name" value="UDP-Glycosyltransferase/glycogen phosphorylase"/>
    <property type="match status" value="1"/>
</dbReference>